<proteinExistence type="predicted"/>
<dbReference type="EMBL" id="JACXLC010000001">
    <property type="protein sequence ID" value="MBD2842994.1"/>
    <property type="molecule type" value="Genomic_DNA"/>
</dbReference>
<evidence type="ECO:0000313" key="1">
    <source>
        <dbReference type="EMBL" id="MBD2842994.1"/>
    </source>
</evidence>
<name>A0ABR8KQJ1_9SPHN</name>
<sequence length="54" mass="6079">MAKFIDVRWRSSEGFREAEGHGQASLKAHEIRSRKTGLNPMYAPITAMKITGFV</sequence>
<reference evidence="1 2" key="1">
    <citation type="submission" date="2020-09" db="EMBL/GenBank/DDBJ databases">
        <authorList>
            <person name="Yoon J.-W."/>
        </authorList>
    </citation>
    <scope>NUCLEOTIDE SEQUENCE [LARGE SCALE GENOMIC DNA]</scope>
    <source>
        <strain evidence="1 2">KMU-140</strain>
    </source>
</reference>
<dbReference type="RefSeq" id="WP_190789160.1">
    <property type="nucleotide sequence ID" value="NZ_JACXLC010000001.1"/>
</dbReference>
<accession>A0ABR8KQJ1</accession>
<evidence type="ECO:0000313" key="2">
    <source>
        <dbReference type="Proteomes" id="UP000635384"/>
    </source>
</evidence>
<gene>
    <name evidence="1" type="ORF">IB285_12095</name>
</gene>
<organism evidence="1 2">
    <name type="scientific">Erythrobacter rubeus</name>
    <dbReference type="NCBI Taxonomy" id="2760803"/>
    <lineage>
        <taxon>Bacteria</taxon>
        <taxon>Pseudomonadati</taxon>
        <taxon>Pseudomonadota</taxon>
        <taxon>Alphaproteobacteria</taxon>
        <taxon>Sphingomonadales</taxon>
        <taxon>Erythrobacteraceae</taxon>
        <taxon>Erythrobacter/Porphyrobacter group</taxon>
        <taxon>Erythrobacter</taxon>
    </lineage>
</organism>
<protein>
    <submittedName>
        <fullName evidence="1">Uncharacterized protein</fullName>
    </submittedName>
</protein>
<comment type="caution">
    <text evidence="1">The sequence shown here is derived from an EMBL/GenBank/DDBJ whole genome shotgun (WGS) entry which is preliminary data.</text>
</comment>
<keyword evidence="2" id="KW-1185">Reference proteome</keyword>
<dbReference type="Proteomes" id="UP000635384">
    <property type="component" value="Unassembled WGS sequence"/>
</dbReference>